<keyword evidence="2" id="KW-0808">Transferase</keyword>
<sequence>MDMHDLKFEDERFDLVFARDVFEHAVAPFVVFSEMARVSKKYVLIILPDDTWGKSPLHISIPTLKQMVVLGMKQDMGLCLYDEAYHIAVDIPFKEYYYVFRK</sequence>
<comment type="caution">
    <text evidence="2">The sequence shown here is derived from an EMBL/GenBank/DDBJ whole genome shotgun (WGS) entry which is preliminary data.</text>
</comment>
<gene>
    <name evidence="2" type="ORF">ENI13_01485</name>
</gene>
<protein>
    <submittedName>
        <fullName evidence="2">Methyltransferase domain-containing protein</fullName>
    </submittedName>
</protein>
<dbReference type="InterPro" id="IPR013216">
    <property type="entry name" value="Methyltransf_11"/>
</dbReference>
<dbReference type="AlphaFoldDB" id="A0A7C1SNZ3"/>
<dbReference type="GO" id="GO:0032259">
    <property type="term" value="P:methylation"/>
    <property type="evidence" value="ECO:0007669"/>
    <property type="project" value="UniProtKB-KW"/>
</dbReference>
<dbReference type="Pfam" id="PF08241">
    <property type="entry name" value="Methyltransf_11"/>
    <property type="match status" value="1"/>
</dbReference>
<reference evidence="2" key="1">
    <citation type="journal article" date="2020" name="mSystems">
        <title>Genome- and Community-Level Interaction Insights into Carbon Utilization and Element Cycling Functions of Hydrothermarchaeota in Hydrothermal Sediment.</title>
        <authorList>
            <person name="Zhou Z."/>
            <person name="Liu Y."/>
            <person name="Xu W."/>
            <person name="Pan J."/>
            <person name="Luo Z.H."/>
            <person name="Li M."/>
        </authorList>
    </citation>
    <scope>NUCLEOTIDE SEQUENCE [LARGE SCALE GENOMIC DNA]</scope>
    <source>
        <strain evidence="2">HyVt-369</strain>
    </source>
</reference>
<keyword evidence="2" id="KW-0489">Methyltransferase</keyword>
<dbReference type="Gene3D" id="3.40.50.150">
    <property type="entry name" value="Vaccinia Virus protein VP39"/>
    <property type="match status" value="1"/>
</dbReference>
<feature type="domain" description="Methyltransferase type 11" evidence="1">
    <location>
        <begin position="1"/>
        <end position="41"/>
    </location>
</feature>
<name>A0A7C1SNZ3_UNCC3</name>
<dbReference type="GO" id="GO:0008757">
    <property type="term" value="F:S-adenosylmethionine-dependent methyltransferase activity"/>
    <property type="evidence" value="ECO:0007669"/>
    <property type="project" value="InterPro"/>
</dbReference>
<dbReference type="InterPro" id="IPR029063">
    <property type="entry name" value="SAM-dependent_MTases_sf"/>
</dbReference>
<dbReference type="EMBL" id="DRHL01000080">
    <property type="protein sequence ID" value="HEB13632.1"/>
    <property type="molecule type" value="Genomic_DNA"/>
</dbReference>
<evidence type="ECO:0000259" key="1">
    <source>
        <dbReference type="Pfam" id="PF08241"/>
    </source>
</evidence>
<dbReference type="Proteomes" id="UP000885695">
    <property type="component" value="Unassembled WGS sequence"/>
</dbReference>
<evidence type="ECO:0000313" key="2">
    <source>
        <dbReference type="EMBL" id="HEB13632.1"/>
    </source>
</evidence>
<organism evidence="2">
    <name type="scientific">candidate division CPR3 bacterium</name>
    <dbReference type="NCBI Taxonomy" id="2268181"/>
    <lineage>
        <taxon>Bacteria</taxon>
        <taxon>Bacteria division CPR3</taxon>
    </lineage>
</organism>
<feature type="non-terminal residue" evidence="2">
    <location>
        <position position="1"/>
    </location>
</feature>
<dbReference type="SUPFAM" id="SSF53335">
    <property type="entry name" value="S-adenosyl-L-methionine-dependent methyltransferases"/>
    <property type="match status" value="1"/>
</dbReference>
<proteinExistence type="predicted"/>
<accession>A0A7C1SNZ3</accession>